<dbReference type="EMBL" id="CP049257">
    <property type="protein sequence ID" value="QIG44345.1"/>
    <property type="molecule type" value="Genomic_DNA"/>
</dbReference>
<organism evidence="2 3">
    <name type="scientific">Nocardioides anomalus</name>
    <dbReference type="NCBI Taxonomy" id="2712223"/>
    <lineage>
        <taxon>Bacteria</taxon>
        <taxon>Bacillati</taxon>
        <taxon>Actinomycetota</taxon>
        <taxon>Actinomycetes</taxon>
        <taxon>Propionibacteriales</taxon>
        <taxon>Nocardioidaceae</taxon>
        <taxon>Nocardioides</taxon>
    </lineage>
</organism>
<dbReference type="GO" id="GO:0005737">
    <property type="term" value="C:cytoplasm"/>
    <property type="evidence" value="ECO:0007669"/>
    <property type="project" value="TreeGrafter"/>
</dbReference>
<dbReference type="InterPro" id="IPR036291">
    <property type="entry name" value="NAD(P)-bd_dom_sf"/>
</dbReference>
<evidence type="ECO:0000313" key="2">
    <source>
        <dbReference type="EMBL" id="QIG44345.1"/>
    </source>
</evidence>
<name>A0A6G6WGX6_9ACTN</name>
<dbReference type="GO" id="GO:0004029">
    <property type="term" value="F:aldehyde dehydrogenase (NAD+) activity"/>
    <property type="evidence" value="ECO:0007669"/>
    <property type="project" value="TreeGrafter"/>
</dbReference>
<dbReference type="Proteomes" id="UP000502996">
    <property type="component" value="Chromosome"/>
</dbReference>
<evidence type="ECO:0000313" key="3">
    <source>
        <dbReference type="Proteomes" id="UP000502996"/>
    </source>
</evidence>
<feature type="domain" description="NAD-dependent epimerase/dehydratase" evidence="1">
    <location>
        <begin position="3"/>
        <end position="236"/>
    </location>
</feature>
<dbReference type="AlphaFoldDB" id="A0A6G6WGX6"/>
<evidence type="ECO:0000259" key="1">
    <source>
        <dbReference type="Pfam" id="PF01370"/>
    </source>
</evidence>
<protein>
    <submittedName>
        <fullName evidence="2">NAD-dependent epimerase/dehydratase family protein</fullName>
    </submittedName>
</protein>
<gene>
    <name evidence="2" type="ORF">G5V58_17570</name>
</gene>
<dbReference type="RefSeq" id="WP_165235585.1">
    <property type="nucleotide sequence ID" value="NZ_CP049257.1"/>
</dbReference>
<dbReference type="Pfam" id="PF01370">
    <property type="entry name" value="Epimerase"/>
    <property type="match status" value="1"/>
</dbReference>
<dbReference type="PANTHER" id="PTHR48079">
    <property type="entry name" value="PROTEIN YEEZ"/>
    <property type="match status" value="1"/>
</dbReference>
<proteinExistence type="predicted"/>
<dbReference type="PANTHER" id="PTHR48079:SF6">
    <property type="entry name" value="NAD(P)-BINDING DOMAIN-CONTAINING PROTEIN-RELATED"/>
    <property type="match status" value="1"/>
</dbReference>
<dbReference type="SUPFAM" id="SSF51735">
    <property type="entry name" value="NAD(P)-binding Rossmann-fold domains"/>
    <property type="match status" value="1"/>
</dbReference>
<sequence length="355" mass="37639">MRIAITGATGNVGTALLRALSGAGHSLVGIARRPPAASHPPYAAAGWHAVDLTRDDHVDRLREAVRGADALVHLAWGFQPSHRLDHLHELGVGGTRRVAEAVVAEGVPHLVHMSSVGAYSPRSGPRPVTEDYPVDGVPTSPYSQHKAEAERFLDGFAAAHPSLTLARMRPGIIGQSAAGSALLRYAVPGLVPAAALRFVPVLPLDRRLEVPFVHADDVAAAVVAVLARGAEGAFNLASGRPVTAELVGAALHARTVHVPARVLRAGVAALWHARLEQLDPGWIDLAYAVPLLDSARAELELDWRPRHTETEVLDEVITGMATSASSPSPVLRPRRILDNLARALGDAPVHRRARP</sequence>
<dbReference type="InterPro" id="IPR001509">
    <property type="entry name" value="Epimerase_deHydtase"/>
</dbReference>
<dbReference type="KEGG" id="nano:G5V58_17570"/>
<dbReference type="Gene3D" id="3.40.50.720">
    <property type="entry name" value="NAD(P)-binding Rossmann-like Domain"/>
    <property type="match status" value="1"/>
</dbReference>
<dbReference type="InterPro" id="IPR051783">
    <property type="entry name" value="NAD(P)-dependent_oxidoreduct"/>
</dbReference>
<reference evidence="2 3" key="1">
    <citation type="submission" date="2020-02" db="EMBL/GenBank/DDBJ databases">
        <title>Full genome sequence of Nocardioides sp. R-3366.</title>
        <authorList>
            <person name="Im W.-T."/>
        </authorList>
    </citation>
    <scope>NUCLEOTIDE SEQUENCE [LARGE SCALE GENOMIC DNA]</scope>
    <source>
        <strain evidence="2 3">R-3366</strain>
    </source>
</reference>
<accession>A0A6G6WGX6</accession>
<keyword evidence="3" id="KW-1185">Reference proteome</keyword>